<proteinExistence type="predicted"/>
<gene>
    <name evidence="5" type="ORF">PL14_07285</name>
</gene>
<sequence>MNKFNVVSILKFFYYLMPRFVRGQYLDSATFFRDVFLFNKNSSSKLNIENKVVLCNEIESLGADLYIFCHFGNRKNTINQPVIYIDNIKCCRPAIHGSLMDVTLARLCSVSLIGGTDAIIYNEKMYHQELMSMLDTSDLKQPDIFVRQLSVSNSLNYIVRSKGPDLNIKGVSISLLKEHSSNYYHCVTEILPRLNTILTHVTIDKYLSIIIDDCMPFQIRRMIEIMLSKQPSIQYDFIHVEKGQKVNCCELIYCTPLWLSLDNTQHLPDPKREFFVSSDGLKCIKDQISSVFKFPSAAISNKRKIYLQRPNDRLRKIANIIEVERVLYKQNFEFVNTGSLSFEEQYQLFSEADIVLGVSGASFTNLLFMKPNSKAVILSPSAQCTNYYIFQPLADVSEVELVHLLSKPDDDSNSLHGDASVNLEELELFLSEMSCDSIDGGFIK</sequence>
<dbReference type="Proteomes" id="UP000078309">
    <property type="component" value="Unassembled WGS sequence"/>
</dbReference>
<evidence type="ECO:0000259" key="4">
    <source>
        <dbReference type="Pfam" id="PF04577"/>
    </source>
</evidence>
<dbReference type="GO" id="GO:0016757">
    <property type="term" value="F:glycosyltransferase activity"/>
    <property type="evidence" value="ECO:0007669"/>
    <property type="project" value="UniProtKB-KW"/>
</dbReference>
<feature type="domain" description="Glycosyltransferase 61 catalytic" evidence="4">
    <location>
        <begin position="183"/>
        <end position="375"/>
    </location>
</feature>
<protein>
    <submittedName>
        <fullName evidence="5">Glycosyltransferase family 61 protein</fullName>
    </submittedName>
</protein>
<evidence type="ECO:0000313" key="6">
    <source>
        <dbReference type="Proteomes" id="UP000078309"/>
    </source>
</evidence>
<keyword evidence="3" id="KW-0325">Glycoprotein</keyword>
<evidence type="ECO:0000313" key="5">
    <source>
        <dbReference type="EMBL" id="MBT2918486.1"/>
    </source>
</evidence>
<dbReference type="Pfam" id="PF04577">
    <property type="entry name" value="Glyco_transf_61"/>
    <property type="match status" value="1"/>
</dbReference>
<dbReference type="EMBL" id="JAHGUI010000022">
    <property type="protein sequence ID" value="MBT2918486.1"/>
    <property type="molecule type" value="Genomic_DNA"/>
</dbReference>
<dbReference type="InterPro" id="IPR007657">
    <property type="entry name" value="Glycosyltransferase_61"/>
</dbReference>
<name>A0ABD4QTL7_VIBAN</name>
<dbReference type="PANTHER" id="PTHR20961">
    <property type="entry name" value="GLYCOSYLTRANSFERASE"/>
    <property type="match status" value="1"/>
</dbReference>
<keyword evidence="1" id="KW-0328">Glycosyltransferase</keyword>
<reference evidence="5 6" key="1">
    <citation type="journal article" date="2017" name="J. Fish Dis.">
        <title>Comparative assessment of Vibrio virulence in marine fish larvae.</title>
        <authorList>
            <person name="Ronneseth A."/>
            <person name="Castillo D."/>
            <person name="D'Alvise P."/>
            <person name="Tonnesen O."/>
            <person name="Haugland G."/>
            <person name="Grotkjaer T."/>
            <person name="Engell-Sorensen K."/>
            <person name="Norremark L."/>
            <person name="Bergh O."/>
            <person name="Wergeland H.I."/>
            <person name="Gram L."/>
        </authorList>
    </citation>
    <scope>NUCLEOTIDE SEQUENCE [LARGE SCALE GENOMIC DNA]</scope>
    <source>
        <strain evidence="5 6">90-11-286</strain>
    </source>
</reference>
<comment type="caution">
    <text evidence="5">The sequence shown here is derived from an EMBL/GenBank/DDBJ whole genome shotgun (WGS) entry which is preliminary data.</text>
</comment>
<keyword evidence="2" id="KW-0808">Transferase</keyword>
<evidence type="ECO:0000256" key="2">
    <source>
        <dbReference type="ARBA" id="ARBA00022679"/>
    </source>
</evidence>
<evidence type="ECO:0000256" key="3">
    <source>
        <dbReference type="ARBA" id="ARBA00023180"/>
    </source>
</evidence>
<organism evidence="5 6">
    <name type="scientific">Vibrio anguillarum</name>
    <name type="common">Listonella anguillarum</name>
    <dbReference type="NCBI Taxonomy" id="55601"/>
    <lineage>
        <taxon>Bacteria</taxon>
        <taxon>Pseudomonadati</taxon>
        <taxon>Pseudomonadota</taxon>
        <taxon>Gammaproteobacteria</taxon>
        <taxon>Vibrionales</taxon>
        <taxon>Vibrionaceae</taxon>
        <taxon>Vibrio</taxon>
    </lineage>
</organism>
<evidence type="ECO:0000256" key="1">
    <source>
        <dbReference type="ARBA" id="ARBA00022676"/>
    </source>
</evidence>
<dbReference type="InterPro" id="IPR049625">
    <property type="entry name" value="Glyco_transf_61_cat"/>
</dbReference>
<dbReference type="AlphaFoldDB" id="A0ABD4QTL7"/>
<accession>A0ABD4QTL7</accession>